<dbReference type="SMART" id="SM00291">
    <property type="entry name" value="ZnF_ZZ"/>
    <property type="match status" value="1"/>
</dbReference>
<evidence type="ECO:0000259" key="8">
    <source>
        <dbReference type="PROSITE" id="PS51293"/>
    </source>
</evidence>
<feature type="domain" description="SANT" evidence="8">
    <location>
        <begin position="65"/>
        <end position="117"/>
    </location>
</feature>
<evidence type="ECO:0000259" key="7">
    <source>
        <dbReference type="PROSITE" id="PS50135"/>
    </source>
</evidence>
<protein>
    <submittedName>
        <fullName evidence="9">Transcriptional adapter 2-alpha</fullName>
    </submittedName>
</protein>
<dbReference type="InterPro" id="IPR017884">
    <property type="entry name" value="SANT_dom"/>
</dbReference>
<dbReference type="Proteomes" id="UP001150062">
    <property type="component" value="Unassembled WGS sequence"/>
</dbReference>
<evidence type="ECO:0000256" key="2">
    <source>
        <dbReference type="ARBA" id="ARBA00022771"/>
    </source>
</evidence>
<organism evidence="9 10">
    <name type="scientific">Anaeramoeba flamelloides</name>
    <dbReference type="NCBI Taxonomy" id="1746091"/>
    <lineage>
        <taxon>Eukaryota</taxon>
        <taxon>Metamonada</taxon>
        <taxon>Anaeramoebidae</taxon>
        <taxon>Anaeramoeba</taxon>
    </lineage>
</organism>
<evidence type="ECO:0000256" key="1">
    <source>
        <dbReference type="ARBA" id="ARBA00022723"/>
    </source>
</evidence>
<name>A0ABQ8Z1A6_9EUKA</name>
<feature type="domain" description="ZZ-type" evidence="7">
    <location>
        <begin position="7"/>
        <end position="63"/>
    </location>
</feature>
<feature type="domain" description="Myb-like" evidence="6">
    <location>
        <begin position="70"/>
        <end position="113"/>
    </location>
</feature>
<evidence type="ECO:0000313" key="10">
    <source>
        <dbReference type="Proteomes" id="UP001150062"/>
    </source>
</evidence>
<dbReference type="InterPro" id="IPR009057">
    <property type="entry name" value="Homeodomain-like_sf"/>
</dbReference>
<dbReference type="PROSITE" id="PS50090">
    <property type="entry name" value="MYB_LIKE"/>
    <property type="match status" value="1"/>
</dbReference>
<dbReference type="InterPro" id="IPR055141">
    <property type="entry name" value="TADA2A_B-like_dom"/>
</dbReference>
<comment type="caution">
    <text evidence="9">The sequence shown here is derived from an EMBL/GenBank/DDBJ whole genome shotgun (WGS) entry which is preliminary data.</text>
</comment>
<dbReference type="Pfam" id="PF22941">
    <property type="entry name" value="TADA2A-like_3rd"/>
    <property type="match status" value="1"/>
</dbReference>
<dbReference type="Pfam" id="PF25299">
    <property type="entry name" value="ZZ_ADA2"/>
    <property type="match status" value="1"/>
</dbReference>
<evidence type="ECO:0000256" key="5">
    <source>
        <dbReference type="SAM" id="MobiDB-lite"/>
    </source>
</evidence>
<sequence length="437" mass="51029">MNSNQEGVRFICSNCEQDISNTIIVSCSVCSKIDLCPECFSSGAEFGTHLRSHGYSVYLCNAKPIYQKGWSVEEEMLLLEGISVKGFGNWLGISEYIGTKTKEEVETHYLDAYLYSDKSPLPETNQIISKKGRSAKVQKKKCKELYVRNAQRKNKHDSKHLVQRSHPKENNELYNKKKTFSSISGYMPKRHDFEVEYNNDSEKITETMGFDDRGIPWELKYKVLQGYNDHLKERIRRKNFVVSRELIYPRFLRNGGRSRKRKKSKGEKEYDNKMKVFTRCFENNQDYEAVCQSFFDEEKLKHTIEKLKDWRENGITSIAEGNEFEIEKKLLLSNSKNNKRRTSNRKKLSEKSRKRLQKISPSSSSSSSSEIERTNLPGIQLLSEEELKISKQVKIIPQQYLAIKNQFLITQQVSTSTDLDQQKIDKITTFYRKNSWL</sequence>
<dbReference type="SMART" id="SM00717">
    <property type="entry name" value="SANT"/>
    <property type="match status" value="1"/>
</dbReference>
<dbReference type="InterPro" id="IPR043145">
    <property type="entry name" value="Znf_ZZ_sf"/>
</dbReference>
<dbReference type="CDD" id="cd00167">
    <property type="entry name" value="SANT"/>
    <property type="match status" value="1"/>
</dbReference>
<dbReference type="InterPro" id="IPR036388">
    <property type="entry name" value="WH-like_DNA-bd_sf"/>
</dbReference>
<keyword evidence="3" id="KW-0862">Zinc</keyword>
<dbReference type="SUPFAM" id="SSF46689">
    <property type="entry name" value="Homeodomain-like"/>
    <property type="match status" value="2"/>
</dbReference>
<dbReference type="SUPFAM" id="SSF57850">
    <property type="entry name" value="RING/U-box"/>
    <property type="match status" value="1"/>
</dbReference>
<dbReference type="PANTHER" id="PTHR12374:SF20">
    <property type="entry name" value="TRANSCRIPTIONAL ADAPTER 2-ALPHA"/>
    <property type="match status" value="1"/>
</dbReference>
<dbReference type="CDD" id="cd02335">
    <property type="entry name" value="ZZ_ADA2"/>
    <property type="match status" value="1"/>
</dbReference>
<dbReference type="InterPro" id="IPR041983">
    <property type="entry name" value="ADA2-like_ZZ"/>
</dbReference>
<proteinExistence type="predicted"/>
<feature type="compositionally biased region" description="Low complexity" evidence="5">
    <location>
        <begin position="358"/>
        <end position="369"/>
    </location>
</feature>
<dbReference type="PROSITE" id="PS50135">
    <property type="entry name" value="ZF_ZZ_2"/>
    <property type="match status" value="1"/>
</dbReference>
<dbReference type="InterPro" id="IPR000433">
    <property type="entry name" value="Znf_ZZ"/>
</dbReference>
<dbReference type="Gene3D" id="1.10.10.10">
    <property type="entry name" value="Winged helix-like DNA-binding domain superfamily/Winged helix DNA-binding domain"/>
    <property type="match status" value="1"/>
</dbReference>
<dbReference type="EMBL" id="JAOAOG010000073">
    <property type="protein sequence ID" value="KAJ6250590.1"/>
    <property type="molecule type" value="Genomic_DNA"/>
</dbReference>
<dbReference type="PROSITE" id="PS51293">
    <property type="entry name" value="SANT"/>
    <property type="match status" value="1"/>
</dbReference>
<dbReference type="Gene3D" id="1.10.10.60">
    <property type="entry name" value="Homeodomain-like"/>
    <property type="match status" value="1"/>
</dbReference>
<dbReference type="InterPro" id="IPR001005">
    <property type="entry name" value="SANT/Myb"/>
</dbReference>
<accession>A0ABQ8Z1A6</accession>
<dbReference type="Gene3D" id="3.30.60.90">
    <property type="match status" value="1"/>
</dbReference>
<evidence type="ECO:0000259" key="6">
    <source>
        <dbReference type="PROSITE" id="PS50090"/>
    </source>
</evidence>
<feature type="compositionally biased region" description="Basic residues" evidence="5">
    <location>
        <begin position="337"/>
        <end position="357"/>
    </location>
</feature>
<gene>
    <name evidence="9" type="ORF">M0813_15398</name>
</gene>
<dbReference type="PANTHER" id="PTHR12374">
    <property type="entry name" value="TRANSCRIPTIONAL ADAPTOR 2 ADA2 -RELATED"/>
    <property type="match status" value="1"/>
</dbReference>
<reference evidence="9" key="1">
    <citation type="submission" date="2022-08" db="EMBL/GenBank/DDBJ databases">
        <title>Novel sulfate-reducing endosymbionts in the free-living metamonad Anaeramoeba.</title>
        <authorList>
            <person name="Jerlstrom-Hultqvist J."/>
            <person name="Cepicka I."/>
            <person name="Gallot-Lavallee L."/>
            <person name="Salas-Leiva D."/>
            <person name="Curtis B.A."/>
            <person name="Zahonova K."/>
            <person name="Pipaliya S."/>
            <person name="Dacks J."/>
            <person name="Roger A.J."/>
        </authorList>
    </citation>
    <scope>NUCLEOTIDE SEQUENCE</scope>
    <source>
        <strain evidence="9">Schooner1</strain>
    </source>
</reference>
<evidence type="ECO:0000256" key="3">
    <source>
        <dbReference type="ARBA" id="ARBA00022833"/>
    </source>
</evidence>
<keyword evidence="2 4" id="KW-0863">Zinc-finger</keyword>
<evidence type="ECO:0000256" key="4">
    <source>
        <dbReference type="PROSITE-ProRule" id="PRU00228"/>
    </source>
</evidence>
<feature type="region of interest" description="Disordered" evidence="5">
    <location>
        <begin position="335"/>
        <end position="371"/>
    </location>
</feature>
<dbReference type="Pfam" id="PF00249">
    <property type="entry name" value="Myb_DNA-binding"/>
    <property type="match status" value="1"/>
</dbReference>
<keyword evidence="1" id="KW-0479">Metal-binding</keyword>
<keyword evidence="10" id="KW-1185">Reference proteome</keyword>
<evidence type="ECO:0000313" key="9">
    <source>
        <dbReference type="EMBL" id="KAJ6250590.1"/>
    </source>
</evidence>